<dbReference type="OrthoDB" id="3403810at2"/>
<dbReference type="Gene3D" id="3.30.1310.10">
    <property type="entry name" value="Nucleoid-associated protein YbaB-like domain"/>
    <property type="match status" value="1"/>
</dbReference>
<accession>A0A1C5H0N6</accession>
<keyword evidence="2" id="KW-0238">DNA-binding</keyword>
<dbReference type="InterPro" id="IPR036894">
    <property type="entry name" value="YbaB-like_sf"/>
</dbReference>
<evidence type="ECO:0000256" key="1">
    <source>
        <dbReference type="SAM" id="MobiDB-lite"/>
    </source>
</evidence>
<evidence type="ECO:0000313" key="3">
    <source>
        <dbReference type="Proteomes" id="UP000198221"/>
    </source>
</evidence>
<keyword evidence="3" id="KW-1185">Reference proteome</keyword>
<dbReference type="Proteomes" id="UP000198221">
    <property type="component" value="Chromosome I"/>
</dbReference>
<dbReference type="InterPro" id="IPR004401">
    <property type="entry name" value="YbaB/EbfC"/>
</dbReference>
<sequence>MASTDPSGIDKALTDTLRSLAAQQSTRENADASPPEGYGEAADGLVRVRTAPPGRMTALEVDPRLLRLDLATLTDHIMVAVNNAMEDLQRATATTAGPVDLGDLGRQLSVIQQDAARQFTTFLNGLADAQDRLSRRGG</sequence>
<dbReference type="Pfam" id="PF02575">
    <property type="entry name" value="YbaB_DNA_bd"/>
    <property type="match status" value="1"/>
</dbReference>
<evidence type="ECO:0000313" key="2">
    <source>
        <dbReference type="EMBL" id="SCG39606.1"/>
    </source>
</evidence>
<name>A0A1C5H0N6_9ACTN</name>
<protein>
    <submittedName>
        <fullName evidence="2">YbaB/EbfC DNA-binding family protein</fullName>
    </submittedName>
</protein>
<dbReference type="EMBL" id="LT607754">
    <property type="protein sequence ID" value="SCG39606.1"/>
    <property type="molecule type" value="Genomic_DNA"/>
</dbReference>
<dbReference type="GO" id="GO:0003677">
    <property type="term" value="F:DNA binding"/>
    <property type="evidence" value="ECO:0007669"/>
    <property type="project" value="UniProtKB-KW"/>
</dbReference>
<gene>
    <name evidence="2" type="ORF">GA0070613_0664</name>
</gene>
<dbReference type="SUPFAM" id="SSF82607">
    <property type="entry name" value="YbaB-like"/>
    <property type="match status" value="1"/>
</dbReference>
<dbReference type="RefSeq" id="WP_089010918.1">
    <property type="nucleotide sequence ID" value="NZ_LT607754.1"/>
</dbReference>
<organism evidence="2 3">
    <name type="scientific">Micromonospora inositola</name>
    <dbReference type="NCBI Taxonomy" id="47865"/>
    <lineage>
        <taxon>Bacteria</taxon>
        <taxon>Bacillati</taxon>
        <taxon>Actinomycetota</taxon>
        <taxon>Actinomycetes</taxon>
        <taxon>Micromonosporales</taxon>
        <taxon>Micromonosporaceae</taxon>
        <taxon>Micromonospora</taxon>
    </lineage>
</organism>
<dbReference type="AlphaFoldDB" id="A0A1C5H0N6"/>
<proteinExistence type="predicted"/>
<feature type="region of interest" description="Disordered" evidence="1">
    <location>
        <begin position="1"/>
        <end position="43"/>
    </location>
</feature>
<reference evidence="3" key="1">
    <citation type="submission" date="2016-06" db="EMBL/GenBank/DDBJ databases">
        <authorList>
            <person name="Varghese N."/>
            <person name="Submissions Spin"/>
        </authorList>
    </citation>
    <scope>NUCLEOTIDE SEQUENCE [LARGE SCALE GENOMIC DNA]</scope>
    <source>
        <strain evidence="3">DSM 43819</strain>
    </source>
</reference>